<keyword evidence="1" id="KW-1133">Transmembrane helix</keyword>
<feature type="transmembrane region" description="Helical" evidence="1">
    <location>
        <begin position="58"/>
        <end position="76"/>
    </location>
</feature>
<keyword evidence="1" id="KW-0812">Transmembrane</keyword>
<evidence type="ECO:0000256" key="2">
    <source>
        <dbReference type="SAM" id="SignalP"/>
    </source>
</evidence>
<evidence type="ECO:0000256" key="1">
    <source>
        <dbReference type="SAM" id="Phobius"/>
    </source>
</evidence>
<dbReference type="AlphaFoldDB" id="A0AAW0DIZ2"/>
<evidence type="ECO:0000313" key="3">
    <source>
        <dbReference type="EMBL" id="KAK7051868.1"/>
    </source>
</evidence>
<feature type="transmembrane region" description="Helical" evidence="1">
    <location>
        <begin position="82"/>
        <end position="100"/>
    </location>
</feature>
<keyword evidence="1" id="KW-0472">Membrane</keyword>
<gene>
    <name evidence="3" type="ORF">R3P38DRAFT_2857518</name>
</gene>
<comment type="caution">
    <text evidence="3">The sequence shown here is derived from an EMBL/GenBank/DDBJ whole genome shotgun (WGS) entry which is preliminary data.</text>
</comment>
<keyword evidence="4" id="KW-1185">Reference proteome</keyword>
<dbReference type="EMBL" id="JAWWNJ010000007">
    <property type="protein sequence ID" value="KAK7051868.1"/>
    <property type="molecule type" value="Genomic_DNA"/>
</dbReference>
<sequence>MARYYACPFLGFWVWVGLEGGWPSASRVVSSCPDRVAFASARLEMRARMAPSSSFESLRLFIINSYISTTIVIIISYIPTTIIVSCLPAHTLLLYLLNYIPAYIPSRLRTIFLCFHRFPFMKT</sequence>
<organism evidence="3 4">
    <name type="scientific">Favolaschia claudopus</name>
    <dbReference type="NCBI Taxonomy" id="2862362"/>
    <lineage>
        <taxon>Eukaryota</taxon>
        <taxon>Fungi</taxon>
        <taxon>Dikarya</taxon>
        <taxon>Basidiomycota</taxon>
        <taxon>Agaricomycotina</taxon>
        <taxon>Agaricomycetes</taxon>
        <taxon>Agaricomycetidae</taxon>
        <taxon>Agaricales</taxon>
        <taxon>Marasmiineae</taxon>
        <taxon>Mycenaceae</taxon>
        <taxon>Favolaschia</taxon>
    </lineage>
</organism>
<reference evidence="3 4" key="1">
    <citation type="journal article" date="2024" name="J Genomics">
        <title>Draft genome sequencing and assembly of Favolaschia claudopus CIRM-BRFM 2984 isolated from oak limbs.</title>
        <authorList>
            <person name="Navarro D."/>
            <person name="Drula E."/>
            <person name="Chaduli D."/>
            <person name="Cazenave R."/>
            <person name="Ahrendt S."/>
            <person name="Wang J."/>
            <person name="Lipzen A."/>
            <person name="Daum C."/>
            <person name="Barry K."/>
            <person name="Grigoriev I.V."/>
            <person name="Favel A."/>
            <person name="Rosso M.N."/>
            <person name="Martin F."/>
        </authorList>
    </citation>
    <scope>NUCLEOTIDE SEQUENCE [LARGE SCALE GENOMIC DNA]</scope>
    <source>
        <strain evidence="3 4">CIRM-BRFM 2984</strain>
    </source>
</reference>
<feature type="chain" id="PRO_5043911823" evidence="2">
    <location>
        <begin position="21"/>
        <end position="123"/>
    </location>
</feature>
<feature type="signal peptide" evidence="2">
    <location>
        <begin position="1"/>
        <end position="20"/>
    </location>
</feature>
<accession>A0AAW0DIZ2</accession>
<dbReference type="Proteomes" id="UP001362999">
    <property type="component" value="Unassembled WGS sequence"/>
</dbReference>
<protein>
    <submittedName>
        <fullName evidence="3">Uncharacterized protein</fullName>
    </submittedName>
</protein>
<evidence type="ECO:0000313" key="4">
    <source>
        <dbReference type="Proteomes" id="UP001362999"/>
    </source>
</evidence>
<name>A0AAW0DIZ2_9AGAR</name>
<keyword evidence="2" id="KW-0732">Signal</keyword>
<proteinExistence type="predicted"/>